<organism evidence="6 7">
    <name type="scientific">Chlorogloeopsis fritschii PCC 6912</name>
    <dbReference type="NCBI Taxonomy" id="211165"/>
    <lineage>
        <taxon>Bacteria</taxon>
        <taxon>Bacillati</taxon>
        <taxon>Cyanobacteriota</taxon>
        <taxon>Cyanophyceae</taxon>
        <taxon>Nostocales</taxon>
        <taxon>Chlorogloeopsidaceae</taxon>
        <taxon>Chlorogloeopsis</taxon>
    </lineage>
</organism>
<dbReference type="SUPFAM" id="SSF48239">
    <property type="entry name" value="Terpenoid cyclases/Protein prenyltransferases"/>
    <property type="match status" value="1"/>
</dbReference>
<reference evidence="6 7" key="1">
    <citation type="journal article" date="2019" name="Genome Biol. Evol.">
        <title>Day and night: Metabolic profiles and evolutionary relationships of six axenic non-marine cyanobacteria.</title>
        <authorList>
            <person name="Will S.E."/>
            <person name="Henke P."/>
            <person name="Boedeker C."/>
            <person name="Huang S."/>
            <person name="Brinkmann H."/>
            <person name="Rohde M."/>
            <person name="Jarek M."/>
            <person name="Friedl T."/>
            <person name="Seufert S."/>
            <person name="Schumacher M."/>
            <person name="Overmann J."/>
            <person name="Neumann-Schaal M."/>
            <person name="Petersen J."/>
        </authorList>
    </citation>
    <scope>NUCLEOTIDE SEQUENCE [LARGE SCALE GENOMIC DNA]</scope>
    <source>
        <strain evidence="6 7">PCC 6912</strain>
    </source>
</reference>
<protein>
    <recommendedName>
        <fullName evidence="8">Alpha-2-macroglobulin</fullName>
    </recommendedName>
</protein>
<evidence type="ECO:0008006" key="8">
    <source>
        <dbReference type="Google" id="ProtNLM"/>
    </source>
</evidence>
<dbReference type="CDD" id="cd02891">
    <property type="entry name" value="A2M_like"/>
    <property type="match status" value="1"/>
</dbReference>
<dbReference type="Gene3D" id="2.60.40.1930">
    <property type="match status" value="1"/>
</dbReference>
<evidence type="ECO:0000256" key="1">
    <source>
        <dbReference type="ARBA" id="ARBA00010556"/>
    </source>
</evidence>
<gene>
    <name evidence="6" type="ORF">PCC6912_46800</name>
</gene>
<evidence type="ECO:0000259" key="5">
    <source>
        <dbReference type="SMART" id="SM01360"/>
    </source>
</evidence>
<dbReference type="GO" id="GO:0004866">
    <property type="term" value="F:endopeptidase inhibitor activity"/>
    <property type="evidence" value="ECO:0007669"/>
    <property type="project" value="InterPro"/>
</dbReference>
<dbReference type="SMART" id="SM01360">
    <property type="entry name" value="A2M"/>
    <property type="match status" value="1"/>
</dbReference>
<evidence type="ECO:0000256" key="3">
    <source>
        <dbReference type="SAM" id="MobiDB-lite"/>
    </source>
</evidence>
<dbReference type="Pfam" id="PF00207">
    <property type="entry name" value="A2M"/>
    <property type="match status" value="1"/>
</dbReference>
<evidence type="ECO:0000256" key="2">
    <source>
        <dbReference type="ARBA" id="ARBA00022729"/>
    </source>
</evidence>
<dbReference type="Pfam" id="PF17973">
    <property type="entry name" value="bMG10"/>
    <property type="match status" value="1"/>
</dbReference>
<dbReference type="Proteomes" id="UP000268857">
    <property type="component" value="Unassembled WGS sequence"/>
</dbReference>
<keyword evidence="7" id="KW-1185">Reference proteome</keyword>
<dbReference type="RefSeq" id="WP_016872932.1">
    <property type="nucleotide sequence ID" value="NZ_AJLN01000033.1"/>
</dbReference>
<name>A0A3S1ACK1_CHLFR</name>
<dbReference type="EMBL" id="RSCJ01000023">
    <property type="protein sequence ID" value="RUR75783.1"/>
    <property type="molecule type" value="Genomic_DNA"/>
</dbReference>
<proteinExistence type="inferred from homology"/>
<dbReference type="InterPro" id="IPR008930">
    <property type="entry name" value="Terpenoid_cyclase/PrenylTrfase"/>
</dbReference>
<keyword evidence="2" id="KW-0732">Signal</keyword>
<dbReference type="InterPro" id="IPR002890">
    <property type="entry name" value="MG2"/>
</dbReference>
<dbReference type="Gene3D" id="1.50.10.20">
    <property type="match status" value="1"/>
</dbReference>
<feature type="domain" description="Alpha-2-macroglobulin bait region" evidence="4">
    <location>
        <begin position="991"/>
        <end position="1143"/>
    </location>
</feature>
<evidence type="ECO:0000313" key="6">
    <source>
        <dbReference type="EMBL" id="RUR75783.1"/>
    </source>
</evidence>
<dbReference type="Pfam" id="PF07703">
    <property type="entry name" value="A2M_BRD"/>
    <property type="match status" value="1"/>
</dbReference>
<dbReference type="Pfam" id="PF13205">
    <property type="entry name" value="Big_5"/>
    <property type="match status" value="1"/>
</dbReference>
<feature type="domain" description="Alpha-2-macroglobulin" evidence="5">
    <location>
        <begin position="1207"/>
        <end position="1297"/>
    </location>
</feature>
<dbReference type="Gene3D" id="2.60.40.3710">
    <property type="match status" value="1"/>
</dbReference>
<dbReference type="InterPro" id="IPR051802">
    <property type="entry name" value="YfhM-like"/>
</dbReference>
<dbReference type="InterPro" id="IPR011625">
    <property type="entry name" value="A2M_N_BRD"/>
</dbReference>
<dbReference type="SMART" id="SM01359">
    <property type="entry name" value="A2M_N_2"/>
    <property type="match status" value="1"/>
</dbReference>
<sequence length="1947" mass="215711">MQSLLFLTLILGIAGCNLVGIAPGKERLPEVSALSLPQLPDWIEQISPIGEAAPLNQIRIRFKEALIPVESLDSPEQQNLLQKFTLDPPLPGQFRFLTPRMVGFQADKTLPKATRLKVTLKAGLADLKNHQLDKDLAWTFNTEPIKLTNLPGKNPIEKSEVESIDLQSKFQVTSNVELDITSVREHLKLISEGKNKGIGFKVELAKAEKPTETQDPLEKFDSSALDWIYNLTPQQSLEKATNYRLEFYPGLRPAYGNLASDKNFVSKISTYSPLAFKGIKFYGQPNAGGAYGRFVKGSPQLEFNNGLVADSAIASIKINPAPKSISKVIQVNDKENIISINPYALEPTTNYTFTIDSNLKDQFGQTLGKPVTVRYNTGDLAGDIWVPEGLNIFPAGKDLQLNISTVNLPEGRYQAAYRVVQPTDLVYFNSAYPKGNGNDLLPKSSEWQSFKVAAKKNQSVEVNVPLREKLNSPIGMLAYGVQARTNKYQENGKELWREPITYGMVQLTNLGVFAQWFPNSGLIRVHHLADGSPVKAANIEIYESKLEAKSRPQPIPCTSGKTDENGTLRLKREDLEQCFTGKKSFEQAPQLLVIARENQDWAFARTEEYSGAYGYGIYADWDDGKPISRGVIFSDRQLYQPGEKAWLTGFADYLQNGTIQQDRNADYQLTLVSSDGQKTNLGTKKTNEFGTFSLELPIKKTQPLGYYTIQAKGKNGQEISGEFRIAEFKPPNFKVELSLDKEFALINDKIEAKATSNYLFGSPVEGGKAQYFITRQQTNFIPKDWEEFAFGKQWFWPEEAPSVPSDVLQTNTQLDVNGKSNQTVTVAKDLPYPMTYRVDVQVADVSNLSVANSKTFTALPSDRLIGLKSNFVAEAGKAFPIEVIVTDPTGKVLTGQRIRLELQQMKYSSVTQIVEGSQTPKNQVEYKTVGQTEITSANHPQAVTFTPNESGSYRIRANFSDARNDITATDLQIWATGENPVYWGSQERDRLEVKLDKNEFKPGETATALIQSPYPEAELYFAVIKDKPLYQQIIKVRGGAPQIQFQVTPEMLPNAAVQAVLVRQGAPLNQVEAGSLDRLVKIGFAPFNVNLEDKYLKVQVTPLQASLEPGAEETIQLELKDNQGNPSKGQFTVMVVNEAVLQLSGYRPPDLVNTVYAEQAIATRFSDNRPQVIVEQESVAKPKGWGYGGGFSSGAANTRIRKDFQALAYYNGSILTDDNGKAQITFKLPDDLTTWRVMAVATDGNLRFGNGEGTFLTTKPLLTNAILPQFARPGDNFQAGLSVTNNTGKTGTLNINGEVSGAVQFAGINPQTKALQTKTELATGAYRFPMAASNLGEGKIRFTTQLNGVAADAFEVPLEIKPLEITEQVVETGTIPPTHASRYNGGNPPKSPQRGEPPHGASLRNALAPLFKGGSRGDQTKIPLNVEKNTVSEAGGLDIQLASTLIPEIKAPAQQVWQDDDLPFAEPAASQLLIAANLQTLSEKYSQTFAEFNPTKQASQSIERLQKLQLADGGFAAFPGQEKSDPWVSTYAAESLAKTNQVFPTLVNTRILSQLKGYLQKILANPGQYEFCKQQPCKSQMQLNALMALAELGDKRNTFLADIYQQRNAFDPVMQMRLARYLSQFPEWQDESQQLLSQLQQNIYETGRSAVVSLPRSWGWMNSPTTAQAQALRLFITQQSKPEVVDRLLQSLLALRRDGTWQTSYDNAQALTALVEYSQLQPTPPNFVATAQLANRKLGEAKFAGDRNPSLEIKVPMDKLPRGRHDLQLQKSGQGTLHYLVAYRYRLQGNQPGRYNGLRVTREIRNINEEKVLQKTGLYAFDKPLTLKTGQVFDINLEIIADRPVDHMVITDPLPAGLEAVDESFQTATSALQAPADSWQLGYKTIHRDRIVAYADHLEPGVYNLHYLVRSVTPGTFTYPGSEVHLQYAPEEFGRAAESTLVLEERG</sequence>
<dbReference type="STRING" id="211165.GCA_000317285_00354"/>
<dbReference type="PANTHER" id="PTHR40094:SF1">
    <property type="entry name" value="UBIQUITIN DOMAIN-CONTAINING PROTEIN"/>
    <property type="match status" value="1"/>
</dbReference>
<evidence type="ECO:0000313" key="7">
    <source>
        <dbReference type="Proteomes" id="UP000268857"/>
    </source>
</evidence>
<dbReference type="OrthoDB" id="9767116at2"/>
<comment type="caution">
    <text evidence="6">The sequence shown here is derived from an EMBL/GenBank/DDBJ whole genome shotgun (WGS) entry which is preliminary data.</text>
</comment>
<dbReference type="InterPro" id="IPR032812">
    <property type="entry name" value="SbsA_Ig"/>
</dbReference>
<feature type="region of interest" description="Disordered" evidence="3">
    <location>
        <begin position="1374"/>
        <end position="1403"/>
    </location>
</feature>
<dbReference type="PANTHER" id="PTHR40094">
    <property type="entry name" value="ALPHA-2-MACROGLOBULIN HOMOLOG"/>
    <property type="match status" value="1"/>
</dbReference>
<evidence type="ECO:0000259" key="4">
    <source>
        <dbReference type="SMART" id="SM01359"/>
    </source>
</evidence>
<comment type="similarity">
    <text evidence="1">Belongs to the protease inhibitor I39 (alpha-2-macroglobulin) family. Bacterial alpha-2-macroglobulin subfamily.</text>
</comment>
<dbReference type="InterPro" id="IPR001599">
    <property type="entry name" value="Macroglobln_a2"/>
</dbReference>
<accession>A0A3S1ACK1</accession>
<dbReference type="InterPro" id="IPR041246">
    <property type="entry name" value="Bact_MG10"/>
</dbReference>
<dbReference type="Pfam" id="PF01835">
    <property type="entry name" value="MG2"/>
    <property type="match status" value="1"/>
</dbReference>